<evidence type="ECO:0000313" key="5">
    <source>
        <dbReference type="Proteomes" id="UP000672602"/>
    </source>
</evidence>
<dbReference type="GO" id="GO:0016779">
    <property type="term" value="F:nucleotidyltransferase activity"/>
    <property type="evidence" value="ECO:0007669"/>
    <property type="project" value="UniProtKB-KW"/>
</dbReference>
<keyword evidence="5" id="KW-1185">Reference proteome</keyword>
<dbReference type="PANTHER" id="PTHR43584">
    <property type="entry name" value="NUCLEOTIDYL TRANSFERASE"/>
    <property type="match status" value="1"/>
</dbReference>
<dbReference type="PANTHER" id="PTHR43584:SF8">
    <property type="entry name" value="N-ACETYLMURAMATE ALPHA-1-PHOSPHATE URIDYLYLTRANSFERASE"/>
    <property type="match status" value="1"/>
</dbReference>
<dbReference type="Gene3D" id="3.90.550.10">
    <property type="entry name" value="Spore Coat Polysaccharide Biosynthesis Protein SpsA, Chain A"/>
    <property type="match status" value="1"/>
</dbReference>
<evidence type="ECO:0000256" key="2">
    <source>
        <dbReference type="ARBA" id="ARBA00022695"/>
    </source>
</evidence>
<dbReference type="InterPro" id="IPR005835">
    <property type="entry name" value="NTP_transferase_dom"/>
</dbReference>
<organism evidence="4 5">
    <name type="scientific">Marivibrio halodurans</name>
    <dbReference type="NCBI Taxonomy" id="2039722"/>
    <lineage>
        <taxon>Bacteria</taxon>
        <taxon>Pseudomonadati</taxon>
        <taxon>Pseudomonadota</taxon>
        <taxon>Alphaproteobacteria</taxon>
        <taxon>Rhodospirillales</taxon>
        <taxon>Rhodospirillaceae</taxon>
        <taxon>Marivibrio</taxon>
    </lineage>
</organism>
<name>A0A8J7S2J0_9PROT</name>
<gene>
    <name evidence="4" type="ORF">KAJ83_16895</name>
</gene>
<evidence type="ECO:0000313" key="4">
    <source>
        <dbReference type="EMBL" id="MBP5858700.1"/>
    </source>
</evidence>
<dbReference type="InterPro" id="IPR029044">
    <property type="entry name" value="Nucleotide-diphossugar_trans"/>
</dbReference>
<dbReference type="InterPro" id="IPR050065">
    <property type="entry name" value="GlmU-like"/>
</dbReference>
<proteinExistence type="predicted"/>
<keyword evidence="1" id="KW-0808">Transferase</keyword>
<evidence type="ECO:0000259" key="3">
    <source>
        <dbReference type="Pfam" id="PF00483"/>
    </source>
</evidence>
<dbReference type="AlphaFoldDB" id="A0A8J7S2J0"/>
<dbReference type="SUPFAM" id="SSF53448">
    <property type="entry name" value="Nucleotide-diphospho-sugar transferases"/>
    <property type="match status" value="1"/>
</dbReference>
<dbReference type="Proteomes" id="UP000672602">
    <property type="component" value="Unassembled WGS sequence"/>
</dbReference>
<dbReference type="Pfam" id="PF00483">
    <property type="entry name" value="NTP_transferase"/>
    <property type="match status" value="1"/>
</dbReference>
<sequence>MAARIDRAMLLAAGFGKRMRPLTDDRPKPLVELCGKPLIDWAMDRVTHHGIDRIVVNAHYLAARIDDHFAGNPAVTISHEPEILETGGGVSKALPLLRGPAEGGARSDADAAFFVINADSVWLDGTHPALERLNDAWDATRMDALLLLHPTVATDDYDGPGDYHLEPDGRARRRAEHEIAPYLFTGVQILSPRLFAEAPDGAFSLNRLYDRAEAAGRLAGLVHDGEWYHVGTPRALAETEAVIARGQGRSNTR</sequence>
<comment type="caution">
    <text evidence="4">The sequence shown here is derived from an EMBL/GenBank/DDBJ whole genome shotgun (WGS) entry which is preliminary data.</text>
</comment>
<reference evidence="4" key="1">
    <citation type="submission" date="2021-04" db="EMBL/GenBank/DDBJ databases">
        <authorList>
            <person name="Zhang D.-C."/>
        </authorList>
    </citation>
    <scope>NUCLEOTIDE SEQUENCE</scope>
    <source>
        <strain evidence="4">CGMCC 1.15697</strain>
    </source>
</reference>
<dbReference type="EMBL" id="JAGMWN010000010">
    <property type="protein sequence ID" value="MBP5858700.1"/>
    <property type="molecule type" value="Genomic_DNA"/>
</dbReference>
<evidence type="ECO:0000256" key="1">
    <source>
        <dbReference type="ARBA" id="ARBA00022679"/>
    </source>
</evidence>
<dbReference type="RefSeq" id="WP_210683290.1">
    <property type="nucleotide sequence ID" value="NZ_JAGMWN010000010.1"/>
</dbReference>
<protein>
    <submittedName>
        <fullName evidence="4">Nucleotidyltransferase family protein</fullName>
    </submittedName>
</protein>
<accession>A0A8J7S2J0</accession>
<dbReference type="CDD" id="cd06422">
    <property type="entry name" value="NTP_transferase_like_1"/>
    <property type="match status" value="1"/>
</dbReference>
<feature type="domain" description="Nucleotidyl transferase" evidence="3">
    <location>
        <begin position="8"/>
        <end position="135"/>
    </location>
</feature>
<keyword evidence="2" id="KW-0548">Nucleotidyltransferase</keyword>